<dbReference type="InterPro" id="IPR055398">
    <property type="entry name" value="Rossmann-like_BshC"/>
</dbReference>
<proteinExistence type="inferred from homology"/>
<dbReference type="GO" id="GO:0016874">
    <property type="term" value="F:ligase activity"/>
    <property type="evidence" value="ECO:0007669"/>
    <property type="project" value="UniProtKB-UniRule"/>
</dbReference>
<organism evidence="5 6">
    <name type="scientific">Deminuibacter soli</name>
    <dbReference type="NCBI Taxonomy" id="2291815"/>
    <lineage>
        <taxon>Bacteria</taxon>
        <taxon>Pseudomonadati</taxon>
        <taxon>Bacteroidota</taxon>
        <taxon>Chitinophagia</taxon>
        <taxon>Chitinophagales</taxon>
        <taxon>Chitinophagaceae</taxon>
        <taxon>Deminuibacter</taxon>
    </lineage>
</organism>
<comment type="similarity">
    <text evidence="2">Belongs to the BshC family.</text>
</comment>
<keyword evidence="1 2" id="KW-0436">Ligase</keyword>
<feature type="domain" description="Bacillithiol biosynthesis BshC N-terminal Rossmann-like" evidence="3">
    <location>
        <begin position="6"/>
        <end position="373"/>
    </location>
</feature>
<dbReference type="Pfam" id="PF10079">
    <property type="entry name" value="Rossmann-like_BshC"/>
    <property type="match status" value="1"/>
</dbReference>
<reference evidence="5 6" key="1">
    <citation type="submission" date="2018-08" db="EMBL/GenBank/DDBJ databases">
        <title>Chitinophagaceae sp. K23C18032701, a novel bacterium isolated from forest soil.</title>
        <authorList>
            <person name="Wang C."/>
        </authorList>
    </citation>
    <scope>NUCLEOTIDE SEQUENCE [LARGE SCALE GENOMIC DNA]</scope>
    <source>
        <strain evidence="5 6">K23C18032701</strain>
    </source>
</reference>
<dbReference type="InterPro" id="IPR011199">
    <property type="entry name" value="Bacillithiol_biosynth_BshC"/>
</dbReference>
<evidence type="ECO:0000313" key="5">
    <source>
        <dbReference type="EMBL" id="RFM28925.1"/>
    </source>
</evidence>
<sequence>MEAKHTYLSYEETGYYSKIVIDYLQQHPQLQPFYQDAPTREGLAEAMAERRKFAGHRDTLVAALHQQYASLEVAPALANNINALLSNDTFTITTAHQPNIFTGPLYFIYKILHTIKLAEFCTKEFPGARFVPVYYMGSEDADLDELGSITLDGKKYNWQTKQTGAVGRMKVDKAFLALVTEMEGQLGILPHAAEIIGLFKQYYTAGTTIQQATLGLVNALFGTYGLVVLVPDEPALKAVFKPVIKRELLEGFSHKEVAVTVAELEKNYKVQAAGRELNLFYLINDRRERIERNGDHFEVVGLNLRFTAEEILAELDHHPGRFSPNVILRGVFQETVLPGIAFIGGGGELAYWLELKRVFAAAGVPYPVLVLRNSFLLVNGKWQEQLQKLGITAAEAFQPEHELMNTIVQQHGTQKIGLNGELGKVKELYRQISETAGAVDVSLQQHVAALQTRAVQKLEELEKKMLRAEKRKHSTTQRQLSHLKAALFPNDNLQERVENMAGVYALYGQALLNMLLQQSPALEQEFVILFI</sequence>
<evidence type="ECO:0000313" key="6">
    <source>
        <dbReference type="Proteomes" id="UP000261284"/>
    </source>
</evidence>
<keyword evidence="2" id="KW-0175">Coiled coil</keyword>
<dbReference type="EMBL" id="QTJU01000002">
    <property type="protein sequence ID" value="RFM28925.1"/>
    <property type="molecule type" value="Genomic_DNA"/>
</dbReference>
<dbReference type="NCBIfam" id="TIGR03998">
    <property type="entry name" value="thiol_BshC"/>
    <property type="match status" value="1"/>
</dbReference>
<dbReference type="RefSeq" id="WP_116846911.1">
    <property type="nucleotide sequence ID" value="NZ_QTJU01000002.1"/>
</dbReference>
<protein>
    <recommendedName>
        <fullName evidence="2">Putative cysteine ligase BshC</fullName>
        <ecNumber evidence="2">6.-.-.-</ecNumber>
    </recommendedName>
</protein>
<name>A0A3E1NLW4_9BACT</name>
<gene>
    <name evidence="2 5" type="primary">bshC</name>
    <name evidence="5" type="ORF">DXN05_09160</name>
</gene>
<evidence type="ECO:0000259" key="4">
    <source>
        <dbReference type="Pfam" id="PF24850"/>
    </source>
</evidence>
<keyword evidence="6" id="KW-1185">Reference proteome</keyword>
<dbReference type="HAMAP" id="MF_01867">
    <property type="entry name" value="BshC"/>
    <property type="match status" value="1"/>
</dbReference>
<dbReference type="Pfam" id="PF24850">
    <property type="entry name" value="CC_BshC"/>
    <property type="match status" value="1"/>
</dbReference>
<evidence type="ECO:0000256" key="2">
    <source>
        <dbReference type="HAMAP-Rule" id="MF_01867"/>
    </source>
</evidence>
<dbReference type="Proteomes" id="UP000261284">
    <property type="component" value="Unassembled WGS sequence"/>
</dbReference>
<evidence type="ECO:0000259" key="3">
    <source>
        <dbReference type="Pfam" id="PF10079"/>
    </source>
</evidence>
<dbReference type="EC" id="6.-.-.-" evidence="2"/>
<dbReference type="OrthoDB" id="9765151at2"/>
<evidence type="ECO:0000256" key="1">
    <source>
        <dbReference type="ARBA" id="ARBA00022598"/>
    </source>
</evidence>
<comment type="caution">
    <text evidence="5">The sequence shown here is derived from an EMBL/GenBank/DDBJ whole genome shotgun (WGS) entry which is preliminary data.</text>
</comment>
<accession>A0A3E1NLW4</accession>
<dbReference type="InterPro" id="IPR055399">
    <property type="entry name" value="CC_BshC"/>
</dbReference>
<dbReference type="AlphaFoldDB" id="A0A3E1NLW4"/>
<feature type="coiled-coil region" evidence="2">
    <location>
        <begin position="451"/>
        <end position="478"/>
    </location>
</feature>
<feature type="domain" description="Bacillithiol biosynthesis BshC C-terminal coiled-coil" evidence="4">
    <location>
        <begin position="375"/>
        <end position="530"/>
    </location>
</feature>